<comment type="function">
    <text evidence="12">Catalyzes the cyclization of GTP to (8S)-3',8-cyclo-7,8-dihydroguanosine 5'-triphosphate.</text>
</comment>
<feature type="binding site" evidence="12">
    <location>
        <begin position="259"/>
        <end position="261"/>
    </location>
    <ligand>
        <name>GTP</name>
        <dbReference type="ChEBI" id="CHEBI:37565"/>
    </ligand>
</feature>
<dbReference type="SMART" id="SM00729">
    <property type="entry name" value="Elp3"/>
    <property type="match status" value="1"/>
</dbReference>
<feature type="binding site" evidence="12">
    <location>
        <position position="271"/>
    </location>
    <ligand>
        <name>[4Fe-4S] cluster</name>
        <dbReference type="ChEBI" id="CHEBI:49883"/>
        <label>2</label>
        <note>4Fe-4S-substrate</note>
    </ligand>
</feature>
<dbReference type="GO" id="GO:0051539">
    <property type="term" value="F:4 iron, 4 sulfur cluster binding"/>
    <property type="evidence" value="ECO:0007669"/>
    <property type="project" value="UniProtKB-UniRule"/>
</dbReference>
<keyword evidence="9 12" id="KW-0501">Molybdenum cofactor biosynthesis</keyword>
<dbReference type="PROSITE" id="PS51918">
    <property type="entry name" value="RADICAL_SAM"/>
    <property type="match status" value="1"/>
</dbReference>
<dbReference type="EC" id="4.1.99.22" evidence="1 12"/>
<keyword evidence="10 12" id="KW-0456">Lyase</keyword>
<evidence type="ECO:0000256" key="7">
    <source>
        <dbReference type="ARBA" id="ARBA00023014"/>
    </source>
</evidence>
<dbReference type="SFLD" id="SFLDG01067">
    <property type="entry name" value="SPASM/twitch_domain_containing"/>
    <property type="match status" value="1"/>
</dbReference>
<keyword evidence="6 12" id="KW-0408">Iron</keyword>
<evidence type="ECO:0000256" key="1">
    <source>
        <dbReference type="ARBA" id="ARBA00012167"/>
    </source>
</evidence>
<feature type="domain" description="Radical SAM core" evidence="13">
    <location>
        <begin position="4"/>
        <end position="220"/>
    </location>
</feature>
<comment type="cofactor">
    <cofactor evidence="12">
        <name>[4Fe-4S] cluster</name>
        <dbReference type="ChEBI" id="CHEBI:49883"/>
    </cofactor>
    <text evidence="12">Binds 2 [4Fe-4S] clusters. Binds 1 [4Fe-4S] cluster coordinated with 3 cysteines and an exchangeable S-adenosyl-L-methionine and 1 [4Fe-4S] cluster coordinated with 3 cysteines and the GTP-derived substrate.</text>
</comment>
<gene>
    <name evidence="12" type="primary">moaA</name>
    <name evidence="14" type="ORF">BECKFW1821B_GA0114236_10309</name>
</gene>
<evidence type="ECO:0000256" key="3">
    <source>
        <dbReference type="ARBA" id="ARBA00022691"/>
    </source>
</evidence>
<dbReference type="NCBIfam" id="TIGR02666">
    <property type="entry name" value="moaA"/>
    <property type="match status" value="1"/>
</dbReference>
<feature type="binding site" evidence="12">
    <location>
        <position position="95"/>
    </location>
    <ligand>
        <name>GTP</name>
        <dbReference type="ChEBI" id="CHEBI:37565"/>
    </ligand>
</feature>
<dbReference type="GO" id="GO:0005525">
    <property type="term" value="F:GTP binding"/>
    <property type="evidence" value="ECO:0007669"/>
    <property type="project" value="UniProtKB-UniRule"/>
</dbReference>
<dbReference type="InterPro" id="IPR040064">
    <property type="entry name" value="MoaA-like"/>
</dbReference>
<dbReference type="InterPro" id="IPR010505">
    <property type="entry name" value="MoaA_twitch"/>
</dbReference>
<dbReference type="Gene3D" id="3.20.20.70">
    <property type="entry name" value="Aldolase class I"/>
    <property type="match status" value="1"/>
</dbReference>
<evidence type="ECO:0000259" key="13">
    <source>
        <dbReference type="PROSITE" id="PS51918"/>
    </source>
</evidence>
<dbReference type="PROSITE" id="PS01305">
    <property type="entry name" value="MOAA_NIFB_PQQE"/>
    <property type="match status" value="1"/>
</dbReference>
<comment type="pathway">
    <text evidence="12">Cofactor biosynthesis; molybdopterin biosynthesis.</text>
</comment>
<feature type="binding site" evidence="12">
    <location>
        <position position="13"/>
    </location>
    <ligand>
        <name>GTP</name>
        <dbReference type="ChEBI" id="CHEBI:37565"/>
    </ligand>
</feature>
<dbReference type="GO" id="GO:0046872">
    <property type="term" value="F:metal ion binding"/>
    <property type="evidence" value="ECO:0007669"/>
    <property type="project" value="UniProtKB-KW"/>
</dbReference>
<dbReference type="InterPro" id="IPR058240">
    <property type="entry name" value="rSAM_sf"/>
</dbReference>
<dbReference type="InterPro" id="IPR006638">
    <property type="entry name" value="Elp3/MiaA/NifB-like_rSAM"/>
</dbReference>
<dbReference type="CDD" id="cd21117">
    <property type="entry name" value="Twitch_MoaA"/>
    <property type="match status" value="1"/>
</dbReference>
<comment type="catalytic activity">
    <reaction evidence="11 12">
        <text>GTP + AH2 + S-adenosyl-L-methionine = (8S)-3',8-cyclo-7,8-dihydroguanosine 5'-triphosphate + 5'-deoxyadenosine + L-methionine + A + H(+)</text>
        <dbReference type="Rhea" id="RHEA:49576"/>
        <dbReference type="ChEBI" id="CHEBI:13193"/>
        <dbReference type="ChEBI" id="CHEBI:15378"/>
        <dbReference type="ChEBI" id="CHEBI:17319"/>
        <dbReference type="ChEBI" id="CHEBI:17499"/>
        <dbReference type="ChEBI" id="CHEBI:37565"/>
        <dbReference type="ChEBI" id="CHEBI:57844"/>
        <dbReference type="ChEBI" id="CHEBI:59789"/>
        <dbReference type="ChEBI" id="CHEBI:131766"/>
        <dbReference type="EC" id="4.1.99.22"/>
    </reaction>
</comment>
<dbReference type="CDD" id="cd01335">
    <property type="entry name" value="Radical_SAM"/>
    <property type="match status" value="1"/>
</dbReference>
<proteinExistence type="inferred from homology"/>
<dbReference type="GO" id="GO:0061799">
    <property type="term" value="F:cyclic pyranopterin monophosphate synthase activity"/>
    <property type="evidence" value="ECO:0007669"/>
    <property type="project" value="TreeGrafter"/>
</dbReference>
<evidence type="ECO:0000256" key="10">
    <source>
        <dbReference type="ARBA" id="ARBA00023239"/>
    </source>
</evidence>
<dbReference type="InterPro" id="IPR013483">
    <property type="entry name" value="MoaA"/>
</dbReference>
<evidence type="ECO:0000313" key="14">
    <source>
        <dbReference type="EMBL" id="VFJ56822.1"/>
    </source>
</evidence>
<evidence type="ECO:0000256" key="8">
    <source>
        <dbReference type="ARBA" id="ARBA00023134"/>
    </source>
</evidence>
<feature type="binding site" evidence="12">
    <location>
        <position position="254"/>
    </location>
    <ligand>
        <name>[4Fe-4S] cluster</name>
        <dbReference type="ChEBI" id="CHEBI:49883"/>
        <label>2</label>
        <note>4Fe-4S-substrate</note>
    </ligand>
</feature>
<feature type="binding site" evidence="12">
    <location>
        <position position="64"/>
    </location>
    <ligand>
        <name>GTP</name>
        <dbReference type="ChEBI" id="CHEBI:37565"/>
    </ligand>
</feature>
<accession>A0A450SSE1</accession>
<dbReference type="SFLD" id="SFLDS00029">
    <property type="entry name" value="Radical_SAM"/>
    <property type="match status" value="1"/>
</dbReference>
<name>A0A450SSE1_9GAMM</name>
<feature type="binding site" evidence="12">
    <location>
        <position position="156"/>
    </location>
    <ligand>
        <name>GTP</name>
        <dbReference type="ChEBI" id="CHEBI:37565"/>
    </ligand>
</feature>
<keyword evidence="5 12" id="KW-0547">Nucleotide-binding</keyword>
<keyword evidence="4 12" id="KW-0479">Metal-binding</keyword>
<organism evidence="14">
    <name type="scientific">Candidatus Kentrum sp. FW</name>
    <dbReference type="NCBI Taxonomy" id="2126338"/>
    <lineage>
        <taxon>Bacteria</taxon>
        <taxon>Pseudomonadati</taxon>
        <taxon>Pseudomonadota</taxon>
        <taxon>Gammaproteobacteria</taxon>
        <taxon>Candidatus Kentrum</taxon>
    </lineage>
</organism>
<feature type="binding site" evidence="12">
    <location>
        <position position="27"/>
    </location>
    <ligand>
        <name>[4Fe-4S] cluster</name>
        <dbReference type="ChEBI" id="CHEBI:49883"/>
        <label>1</label>
        <note>4Fe-4S-S-AdoMet</note>
    </ligand>
</feature>
<dbReference type="EMBL" id="CAADFD010000030">
    <property type="protein sequence ID" value="VFJ56822.1"/>
    <property type="molecule type" value="Genomic_DNA"/>
</dbReference>
<evidence type="ECO:0000256" key="6">
    <source>
        <dbReference type="ARBA" id="ARBA00023004"/>
    </source>
</evidence>
<evidence type="ECO:0000256" key="12">
    <source>
        <dbReference type="HAMAP-Rule" id="MF_01225"/>
    </source>
</evidence>
<dbReference type="InterPro" id="IPR007197">
    <property type="entry name" value="rSAM"/>
</dbReference>
<feature type="binding site" evidence="12">
    <location>
        <position position="119"/>
    </location>
    <ligand>
        <name>S-adenosyl-L-methionine</name>
        <dbReference type="ChEBI" id="CHEBI:59789"/>
    </ligand>
</feature>
<dbReference type="SFLD" id="SFLDG01386">
    <property type="entry name" value="main_SPASM_domain-containing"/>
    <property type="match status" value="1"/>
</dbReference>
<feature type="binding site" evidence="12">
    <location>
        <position position="20"/>
    </location>
    <ligand>
        <name>[4Fe-4S] cluster</name>
        <dbReference type="ChEBI" id="CHEBI:49883"/>
        <label>1</label>
        <note>4Fe-4S-S-AdoMet</note>
    </ligand>
</feature>
<dbReference type="GO" id="GO:0006777">
    <property type="term" value="P:Mo-molybdopterin cofactor biosynthetic process"/>
    <property type="evidence" value="ECO:0007669"/>
    <property type="project" value="UniProtKB-UniRule"/>
</dbReference>
<dbReference type="InterPro" id="IPR000385">
    <property type="entry name" value="MoaA_NifB_PqqE_Fe-S-bd_CS"/>
</dbReference>
<dbReference type="PANTHER" id="PTHR22960:SF0">
    <property type="entry name" value="MOLYBDENUM COFACTOR BIOSYNTHESIS PROTEIN 1"/>
    <property type="match status" value="1"/>
</dbReference>
<dbReference type="SUPFAM" id="SSF102114">
    <property type="entry name" value="Radical SAM enzymes"/>
    <property type="match status" value="1"/>
</dbReference>
<reference evidence="14" key="1">
    <citation type="submission" date="2019-02" db="EMBL/GenBank/DDBJ databases">
        <authorList>
            <person name="Gruber-Vodicka R. H."/>
            <person name="Seah K. B. B."/>
        </authorList>
    </citation>
    <scope>NUCLEOTIDE SEQUENCE</scope>
    <source>
        <strain evidence="14">BECK_BZ106</strain>
    </source>
</reference>
<keyword evidence="7 12" id="KW-0411">Iron-sulfur</keyword>
<keyword evidence="3 12" id="KW-0949">S-adenosyl-L-methionine</keyword>
<evidence type="ECO:0000256" key="5">
    <source>
        <dbReference type="ARBA" id="ARBA00022741"/>
    </source>
</evidence>
<evidence type="ECO:0000256" key="9">
    <source>
        <dbReference type="ARBA" id="ARBA00023150"/>
    </source>
</evidence>
<feature type="binding site" evidence="12">
    <location>
        <position position="257"/>
    </location>
    <ligand>
        <name>[4Fe-4S] cluster</name>
        <dbReference type="ChEBI" id="CHEBI:49883"/>
        <label>2</label>
        <note>4Fe-4S-substrate</note>
    </ligand>
</feature>
<dbReference type="Pfam" id="PF06463">
    <property type="entry name" value="Mob_synth_C"/>
    <property type="match status" value="1"/>
</dbReference>
<dbReference type="GO" id="GO:0061798">
    <property type="term" value="F:GTP 3',8'-cyclase activity"/>
    <property type="evidence" value="ECO:0007669"/>
    <property type="project" value="UniProtKB-UniRule"/>
</dbReference>
<keyword evidence="8 12" id="KW-0342">GTP-binding</keyword>
<dbReference type="GO" id="GO:1904047">
    <property type="term" value="F:S-adenosyl-L-methionine binding"/>
    <property type="evidence" value="ECO:0007669"/>
    <property type="project" value="UniProtKB-UniRule"/>
</dbReference>
<feature type="binding site" evidence="12">
    <location>
        <position position="190"/>
    </location>
    <ligand>
        <name>S-adenosyl-L-methionine</name>
        <dbReference type="ChEBI" id="CHEBI:59789"/>
    </ligand>
</feature>
<dbReference type="InterPro" id="IPR050105">
    <property type="entry name" value="MoCo_biosynth_MoaA/MoaC"/>
</dbReference>
<comment type="subunit">
    <text evidence="12">Monomer and homodimer.</text>
</comment>
<evidence type="ECO:0000256" key="11">
    <source>
        <dbReference type="ARBA" id="ARBA00048697"/>
    </source>
</evidence>
<dbReference type="SFLD" id="SFLDG01383">
    <property type="entry name" value="cyclic_pyranopterin_phosphate"/>
    <property type="match status" value="1"/>
</dbReference>
<dbReference type="HAMAP" id="MF_01225_B">
    <property type="entry name" value="MoaA_B"/>
    <property type="match status" value="1"/>
</dbReference>
<evidence type="ECO:0000256" key="4">
    <source>
        <dbReference type="ARBA" id="ARBA00022723"/>
    </source>
</evidence>
<dbReference type="PANTHER" id="PTHR22960">
    <property type="entry name" value="MOLYBDOPTERIN COFACTOR SYNTHESIS PROTEIN A"/>
    <property type="match status" value="1"/>
</dbReference>
<evidence type="ECO:0000256" key="2">
    <source>
        <dbReference type="ARBA" id="ARBA00022485"/>
    </source>
</evidence>
<sequence length="330" mass="37563">MRDRLERPLRDLRISVTDRCNFRCLYCMPNHETYHFLPQERLLTFEEIVAVARIARELGVTKLRVTGGEPLLRTDLPVLIEKLASIPGIRSVAMTTNGYFLMDKLQSLKDAGLNRITISLNAMDKDILAEMNGRSIDHQRIFDAIDRAADMGFPIKINTMIKKGVNEGEIIALVDYCREKGHIVRFIEYMDVGTLNSWKMDHVFPSDEVVALIGDSYPCQPMEPNYKGEVATRYRFLDGKGEFGVISSVTNPFCHNCARARLSATGTMYTCLFSNEGYELKPLFQDPDPESRLAQVIRNIWTSRTDRYSELRSGARLDKSEKVEMYAIGG</sequence>
<feature type="binding site" evidence="12">
    <location>
        <position position="24"/>
    </location>
    <ligand>
        <name>[4Fe-4S] cluster</name>
        <dbReference type="ChEBI" id="CHEBI:49883"/>
        <label>1</label>
        <note>4Fe-4S-S-AdoMet</note>
    </ligand>
</feature>
<protein>
    <recommendedName>
        <fullName evidence="1 12">GTP 3',8-cyclase</fullName>
        <ecNumber evidence="1 12">4.1.99.22</ecNumber>
    </recommendedName>
    <alternativeName>
        <fullName evidence="12">Molybdenum cofactor biosynthesis protein A</fullName>
    </alternativeName>
</protein>
<dbReference type="Pfam" id="PF04055">
    <property type="entry name" value="Radical_SAM"/>
    <property type="match status" value="1"/>
</dbReference>
<dbReference type="AlphaFoldDB" id="A0A450SSE1"/>
<comment type="similarity">
    <text evidence="12">Belongs to the radical SAM superfamily. MoaA family.</text>
</comment>
<dbReference type="InterPro" id="IPR013785">
    <property type="entry name" value="Aldolase_TIM"/>
</dbReference>
<feature type="binding site" evidence="12">
    <location>
        <position position="26"/>
    </location>
    <ligand>
        <name>S-adenosyl-L-methionine</name>
        <dbReference type="ChEBI" id="CHEBI:59789"/>
    </ligand>
</feature>
<keyword evidence="2 12" id="KW-0004">4Fe-4S</keyword>
<dbReference type="UniPathway" id="UPA00344"/>
<feature type="binding site" evidence="12">
    <location>
        <position position="68"/>
    </location>
    <ligand>
        <name>S-adenosyl-L-methionine</name>
        <dbReference type="ChEBI" id="CHEBI:59789"/>
    </ligand>
</feature>